<dbReference type="GO" id="GO:0004658">
    <property type="term" value="F:propionyl-CoA carboxylase activity"/>
    <property type="evidence" value="ECO:0007669"/>
    <property type="project" value="TreeGrafter"/>
</dbReference>
<feature type="domain" description="CoA carboxyltransferase N-terminal" evidence="1">
    <location>
        <begin position="1"/>
        <end position="168"/>
    </location>
</feature>
<dbReference type="PROSITE" id="PS50980">
    <property type="entry name" value="COA_CT_NTER"/>
    <property type="match status" value="1"/>
</dbReference>
<dbReference type="InterPro" id="IPR051047">
    <property type="entry name" value="AccD/PCCB"/>
</dbReference>
<dbReference type="OrthoDB" id="9803706at2"/>
<accession>A0A316A0W4</accession>
<name>A0A316A0W4_9FIRM</name>
<dbReference type="InterPro" id="IPR034733">
    <property type="entry name" value="AcCoA_carboxyl_beta"/>
</dbReference>
<dbReference type="SUPFAM" id="SSF52096">
    <property type="entry name" value="ClpP/crotonase"/>
    <property type="match status" value="2"/>
</dbReference>
<dbReference type="PROSITE" id="PS50989">
    <property type="entry name" value="COA_CT_CTER"/>
    <property type="match status" value="1"/>
</dbReference>
<dbReference type="PANTHER" id="PTHR43842:SF2">
    <property type="entry name" value="PROPIONYL-COA CARBOXYLASE BETA CHAIN, MITOCHONDRIAL"/>
    <property type="match status" value="1"/>
</dbReference>
<evidence type="ECO:0000313" key="4">
    <source>
        <dbReference type="Proteomes" id="UP000254051"/>
    </source>
</evidence>
<dbReference type="Gene3D" id="3.90.226.10">
    <property type="entry name" value="2-enoyl-CoA Hydratase, Chain A, domain 1"/>
    <property type="match status" value="2"/>
</dbReference>
<feature type="domain" description="CoA carboxyltransferase C-terminal" evidence="2">
    <location>
        <begin position="230"/>
        <end position="477"/>
    </location>
</feature>
<evidence type="ECO:0000313" key="3">
    <source>
        <dbReference type="EMBL" id="SUQ13436.1"/>
    </source>
</evidence>
<gene>
    <name evidence="3" type="ORF">SAMN05216529_103164</name>
</gene>
<dbReference type="RefSeq" id="WP_109709427.1">
    <property type="nucleotide sequence ID" value="NZ_QGDS01000003.1"/>
</dbReference>
<dbReference type="PANTHER" id="PTHR43842">
    <property type="entry name" value="PROPIONYL-COA CARBOXYLASE BETA CHAIN"/>
    <property type="match status" value="1"/>
</dbReference>
<dbReference type="Pfam" id="PF01039">
    <property type="entry name" value="Carboxyl_trans"/>
    <property type="match status" value="1"/>
</dbReference>
<dbReference type="GO" id="GO:0016740">
    <property type="term" value="F:transferase activity"/>
    <property type="evidence" value="ECO:0007669"/>
    <property type="project" value="UniProtKB-KW"/>
</dbReference>
<reference evidence="4" key="1">
    <citation type="submission" date="2017-07" db="EMBL/GenBank/DDBJ databases">
        <authorList>
            <person name="Varghese N."/>
            <person name="Submissions S."/>
        </authorList>
    </citation>
    <scope>NUCLEOTIDE SEQUENCE [LARGE SCALE GENOMIC DNA]</scope>
    <source>
        <strain evidence="4">NLAE-zl-C134</strain>
    </source>
</reference>
<dbReference type="Proteomes" id="UP000254051">
    <property type="component" value="Unassembled WGS sequence"/>
</dbReference>
<dbReference type="InterPro" id="IPR011763">
    <property type="entry name" value="COA_CT_C"/>
</dbReference>
<dbReference type="InterPro" id="IPR029045">
    <property type="entry name" value="ClpP/crotonase-like_dom_sf"/>
</dbReference>
<proteinExistence type="predicted"/>
<evidence type="ECO:0000259" key="2">
    <source>
        <dbReference type="PROSITE" id="PS50989"/>
    </source>
</evidence>
<keyword evidence="4" id="KW-1185">Reference proteome</keyword>
<evidence type="ECO:0000259" key="1">
    <source>
        <dbReference type="PROSITE" id="PS50980"/>
    </source>
</evidence>
<dbReference type="EMBL" id="UHJJ01000003">
    <property type="protein sequence ID" value="SUQ13436.1"/>
    <property type="molecule type" value="Genomic_DNA"/>
</dbReference>
<dbReference type="InterPro" id="IPR011762">
    <property type="entry name" value="COA_CT_N"/>
</dbReference>
<sequence length="477" mass="50674">MGNSEKTKAISRIESLLDAGSFIEIGKEITARATDFNLKEVETPGDGVITGYGVIDQNLVYVYSQDAAVLGGSIGEMHARKITAIYDMAMKMGAPVIAFLDSAGLRLQEAADALEAFGSIFKKQTMACGVVPQISAVFGSCGGGLAVSSALADFTFMESQGKLFINSPNAIAGNAKSICDTSSAEFQARESGAVDYIGSEAEIIGRIRQLVSILPGNNKDSGPCSENVDDLNRLTPAISGAYEDTAVLLTQLSDGGQFIETKRDFAKDMVTGFIKLNGYTVGAVANRSKIYAAQGEAEPVSDGSLSASAAGKAADFIRFCDAFSIPLLTLTNINGFAATKDNERNLSREAARLVYAFADAEVAKVNVIIGKAYGTAYQIMNSKSLGADIVYAWPDVQIGMMEAGMAAKIIYAEADVQTIKEKTAEYQELQTSPLAAARRGFVDSIIAPEETRKYLIGAFEMLYTKREGRPAKKHGAV</sequence>
<protein>
    <submittedName>
        <fullName evidence="3">Acetyl-CoA carboxylase, carboxyltransferase component</fullName>
    </submittedName>
</protein>
<organism evidence="3 4">
    <name type="scientific">Faecalicatena contorta</name>
    <dbReference type="NCBI Taxonomy" id="39482"/>
    <lineage>
        <taxon>Bacteria</taxon>
        <taxon>Bacillati</taxon>
        <taxon>Bacillota</taxon>
        <taxon>Clostridia</taxon>
        <taxon>Lachnospirales</taxon>
        <taxon>Lachnospiraceae</taxon>
        <taxon>Faecalicatena</taxon>
    </lineage>
</organism>
<keyword evidence="3" id="KW-0808">Transferase</keyword>
<dbReference type="AlphaFoldDB" id="A0A316A0W4"/>
<dbReference type="GO" id="GO:0009317">
    <property type="term" value="C:acetyl-CoA carboxylase complex"/>
    <property type="evidence" value="ECO:0007669"/>
    <property type="project" value="TreeGrafter"/>
</dbReference>